<organism evidence="13 14">
    <name type="scientific">Rhizopus oryzae</name>
    <name type="common">Mucormycosis agent</name>
    <name type="synonym">Rhizopus arrhizus var. delemar</name>
    <dbReference type="NCBI Taxonomy" id="64495"/>
    <lineage>
        <taxon>Eukaryota</taxon>
        <taxon>Fungi</taxon>
        <taxon>Fungi incertae sedis</taxon>
        <taxon>Mucoromycota</taxon>
        <taxon>Mucoromycotina</taxon>
        <taxon>Mucoromycetes</taxon>
        <taxon>Mucorales</taxon>
        <taxon>Mucorineae</taxon>
        <taxon>Rhizopodaceae</taxon>
        <taxon>Rhizopus</taxon>
    </lineage>
</organism>
<protein>
    <submittedName>
        <fullName evidence="13">Uncharacterized protein</fullName>
    </submittedName>
</protein>
<gene>
    <name evidence="13" type="ORF">G6F64_004322</name>
</gene>
<comment type="subcellular location">
    <subcellularLocation>
        <location evidence="1">Mitochondrion inner membrane</location>
        <topology evidence="1">Multi-pass membrane protein</topology>
    </subcellularLocation>
</comment>
<evidence type="ECO:0000313" key="13">
    <source>
        <dbReference type="EMBL" id="KAG1310755.1"/>
    </source>
</evidence>
<evidence type="ECO:0000256" key="12">
    <source>
        <dbReference type="SAM" id="Phobius"/>
    </source>
</evidence>
<evidence type="ECO:0000256" key="7">
    <source>
        <dbReference type="ARBA" id="ARBA00022989"/>
    </source>
</evidence>
<feature type="transmembrane region" description="Helical" evidence="12">
    <location>
        <begin position="13"/>
        <end position="33"/>
    </location>
</feature>
<dbReference type="Pfam" id="PF00153">
    <property type="entry name" value="Mito_carr"/>
    <property type="match status" value="4"/>
</dbReference>
<keyword evidence="14" id="KW-1185">Reference proteome</keyword>
<comment type="caution">
    <text evidence="13">The sequence shown here is derived from an EMBL/GenBank/DDBJ whole genome shotgun (WGS) entry which is preliminary data.</text>
</comment>
<keyword evidence="7 12" id="KW-1133">Transmembrane helix</keyword>
<dbReference type="InterPro" id="IPR023395">
    <property type="entry name" value="MCP_dom_sf"/>
</dbReference>
<dbReference type="PANTHER" id="PTHR45760">
    <property type="entry name" value="FI19922P1-RELATED"/>
    <property type="match status" value="1"/>
</dbReference>
<feature type="repeat" description="Solcar" evidence="10">
    <location>
        <begin position="142"/>
        <end position="228"/>
    </location>
</feature>
<evidence type="ECO:0000256" key="9">
    <source>
        <dbReference type="ARBA" id="ARBA00023136"/>
    </source>
</evidence>
<evidence type="ECO:0000256" key="6">
    <source>
        <dbReference type="ARBA" id="ARBA00022792"/>
    </source>
</evidence>
<feature type="repeat" description="Solcar" evidence="10">
    <location>
        <begin position="236"/>
        <end position="323"/>
    </location>
</feature>
<keyword evidence="6" id="KW-0999">Mitochondrion inner membrane</keyword>
<feature type="repeat" description="Solcar" evidence="10">
    <location>
        <begin position="7"/>
        <end position="139"/>
    </location>
</feature>
<dbReference type="EMBL" id="JAANQT010000467">
    <property type="protein sequence ID" value="KAG1310755.1"/>
    <property type="molecule type" value="Genomic_DNA"/>
</dbReference>
<proteinExistence type="inferred from homology"/>
<keyword evidence="4 10" id="KW-0812">Transmembrane</keyword>
<evidence type="ECO:0000313" key="14">
    <source>
        <dbReference type="Proteomes" id="UP000716291"/>
    </source>
</evidence>
<dbReference type="PANTHER" id="PTHR45760:SF2">
    <property type="entry name" value="FI19922P1-RELATED"/>
    <property type="match status" value="1"/>
</dbReference>
<dbReference type="Gene3D" id="1.50.40.10">
    <property type="entry name" value="Mitochondrial carrier domain"/>
    <property type="match status" value="1"/>
</dbReference>
<sequence length="327" mass="36059">MSNNNNNTTIEKLISACTGAIITSVMVTPMDVIKMRLQTQERPSFSKRTCCTWNQCSLTQSTKSYKITPVQGKGLQLANIHECALSQQRTVPRGTIDGVYKILKYEGAKALWKGLSPALIMSVPANVVYFVGYEHLKDSIPSTEYAPLMAGAVARTIAVTMISPIELFRTRLQASVGTEGFRYVLEGVKEMVVKDGPRALWRGLPPTLWRDVPFSAIYWMGYEECKKSLLRSSSINELEASFLAGAASGMFAAAVTTPFDVAKTKRQVNADKPSFDTRVGSILKETYRKEGVQGLFRGLTPRIAKVAPSCAIMISSYEMGKVLFQKL</sequence>
<name>A0A9P6XCP6_RHIOR</name>
<keyword evidence="8" id="KW-0496">Mitochondrion</keyword>
<evidence type="ECO:0000256" key="5">
    <source>
        <dbReference type="ARBA" id="ARBA00022737"/>
    </source>
</evidence>
<evidence type="ECO:0000256" key="1">
    <source>
        <dbReference type="ARBA" id="ARBA00004448"/>
    </source>
</evidence>
<evidence type="ECO:0000256" key="10">
    <source>
        <dbReference type="PROSITE-ProRule" id="PRU00282"/>
    </source>
</evidence>
<evidence type="ECO:0000256" key="8">
    <source>
        <dbReference type="ARBA" id="ARBA00023128"/>
    </source>
</evidence>
<dbReference type="InterPro" id="IPR018108">
    <property type="entry name" value="MCP_transmembrane"/>
</dbReference>
<dbReference type="GO" id="GO:1990542">
    <property type="term" value="P:mitochondrial transmembrane transport"/>
    <property type="evidence" value="ECO:0007669"/>
    <property type="project" value="InterPro"/>
</dbReference>
<keyword evidence="9 10" id="KW-0472">Membrane</keyword>
<keyword evidence="3 11" id="KW-0813">Transport</keyword>
<dbReference type="SUPFAM" id="SSF103506">
    <property type="entry name" value="Mitochondrial carrier"/>
    <property type="match status" value="1"/>
</dbReference>
<dbReference type="OrthoDB" id="1747031at2759"/>
<dbReference type="PROSITE" id="PS50920">
    <property type="entry name" value="SOLCAR"/>
    <property type="match status" value="3"/>
</dbReference>
<dbReference type="InterPro" id="IPR045315">
    <property type="entry name" value="Mtm1-like"/>
</dbReference>
<dbReference type="GO" id="GO:0005743">
    <property type="term" value="C:mitochondrial inner membrane"/>
    <property type="evidence" value="ECO:0007669"/>
    <property type="project" value="UniProtKB-SubCell"/>
</dbReference>
<evidence type="ECO:0000256" key="2">
    <source>
        <dbReference type="ARBA" id="ARBA00006375"/>
    </source>
</evidence>
<keyword evidence="5" id="KW-0677">Repeat</keyword>
<comment type="similarity">
    <text evidence="2 11">Belongs to the mitochondrial carrier (TC 2.A.29) family.</text>
</comment>
<dbReference type="AlphaFoldDB" id="A0A9P6XCP6"/>
<dbReference type="Proteomes" id="UP000716291">
    <property type="component" value="Unassembled WGS sequence"/>
</dbReference>
<evidence type="ECO:0000256" key="4">
    <source>
        <dbReference type="ARBA" id="ARBA00022692"/>
    </source>
</evidence>
<accession>A0A9P6XCP6</accession>
<evidence type="ECO:0000256" key="11">
    <source>
        <dbReference type="RuleBase" id="RU000488"/>
    </source>
</evidence>
<reference evidence="13" key="1">
    <citation type="journal article" date="2020" name="Microb. Genom.">
        <title>Genetic diversity of clinical and environmental Mucorales isolates obtained from an investigation of mucormycosis cases among solid organ transplant recipients.</title>
        <authorList>
            <person name="Nguyen M.H."/>
            <person name="Kaul D."/>
            <person name="Muto C."/>
            <person name="Cheng S.J."/>
            <person name="Richter R.A."/>
            <person name="Bruno V.M."/>
            <person name="Liu G."/>
            <person name="Beyhan S."/>
            <person name="Sundermann A.J."/>
            <person name="Mounaud S."/>
            <person name="Pasculle A.W."/>
            <person name="Nierman W.C."/>
            <person name="Driscoll E."/>
            <person name="Cumbie R."/>
            <person name="Clancy C.J."/>
            <person name="Dupont C.L."/>
        </authorList>
    </citation>
    <scope>NUCLEOTIDE SEQUENCE</scope>
    <source>
        <strain evidence="13">GL11</strain>
    </source>
</reference>
<evidence type="ECO:0000256" key="3">
    <source>
        <dbReference type="ARBA" id="ARBA00022448"/>
    </source>
</evidence>